<dbReference type="EC" id="6.1.1.16" evidence="13"/>
<evidence type="ECO:0000256" key="2">
    <source>
        <dbReference type="ARBA" id="ARBA00005594"/>
    </source>
</evidence>
<evidence type="ECO:0000256" key="8">
    <source>
        <dbReference type="ARBA" id="ARBA00022833"/>
    </source>
</evidence>
<evidence type="ECO:0000256" key="13">
    <source>
        <dbReference type="HAMAP-Rule" id="MF_00041"/>
    </source>
</evidence>
<dbReference type="SUPFAM" id="SSF47323">
    <property type="entry name" value="Anticodon-binding domain of a subclass of class I aminoacyl-tRNA synthetases"/>
    <property type="match status" value="1"/>
</dbReference>
<comment type="subunit">
    <text evidence="3 13">Monomer.</text>
</comment>
<feature type="binding site" evidence="13">
    <location>
        <position position="245"/>
    </location>
    <ligand>
        <name>Zn(2+)</name>
        <dbReference type="ChEBI" id="CHEBI:29105"/>
    </ligand>
</feature>
<dbReference type="NCBIfam" id="TIGR00435">
    <property type="entry name" value="cysS"/>
    <property type="match status" value="1"/>
</dbReference>
<keyword evidence="4 13" id="KW-0963">Cytoplasm</keyword>
<feature type="binding site" evidence="13">
    <location>
        <position position="36"/>
    </location>
    <ligand>
        <name>Zn(2+)</name>
        <dbReference type="ChEBI" id="CHEBI:29105"/>
    </ligand>
</feature>
<keyword evidence="9 13" id="KW-0067">ATP-binding</keyword>
<dbReference type="InterPro" id="IPR024909">
    <property type="entry name" value="Cys-tRNA/MSH_ligase"/>
</dbReference>
<dbReference type="GO" id="GO:0005829">
    <property type="term" value="C:cytosol"/>
    <property type="evidence" value="ECO:0007669"/>
    <property type="project" value="TreeGrafter"/>
</dbReference>
<dbReference type="CDD" id="cd00672">
    <property type="entry name" value="CysRS_core"/>
    <property type="match status" value="1"/>
</dbReference>
<dbReference type="EMBL" id="ACHG01000188">
    <property type="protein sequence ID" value="EEI64900.1"/>
    <property type="molecule type" value="Genomic_DNA"/>
</dbReference>
<gene>
    <name evidence="13 15" type="primary">cysS</name>
    <name evidence="15" type="ORF">HMPREF0534_1769</name>
</gene>
<dbReference type="Proteomes" id="UP000003419">
    <property type="component" value="Unassembled WGS sequence"/>
</dbReference>
<evidence type="ECO:0000256" key="1">
    <source>
        <dbReference type="ARBA" id="ARBA00004496"/>
    </source>
</evidence>
<dbReference type="SMART" id="SM00840">
    <property type="entry name" value="DALR_2"/>
    <property type="match status" value="1"/>
</dbReference>
<comment type="caution">
    <text evidence="15">The sequence shown here is derived from an EMBL/GenBank/DDBJ whole genome shotgun (WGS) entry which is preliminary data.</text>
</comment>
<keyword evidence="7 13" id="KW-0547">Nucleotide-binding</keyword>
<feature type="short sequence motif" description="'HIGH' region" evidence="13">
    <location>
        <begin position="38"/>
        <end position="48"/>
    </location>
</feature>
<evidence type="ECO:0000256" key="3">
    <source>
        <dbReference type="ARBA" id="ARBA00011245"/>
    </source>
</evidence>
<dbReference type="GO" id="GO:0006423">
    <property type="term" value="P:cysteinyl-tRNA aminoacylation"/>
    <property type="evidence" value="ECO:0007669"/>
    <property type="project" value="UniProtKB-UniRule"/>
</dbReference>
<dbReference type="Pfam" id="PF01406">
    <property type="entry name" value="tRNA-synt_1e"/>
    <property type="match status" value="1"/>
</dbReference>
<dbReference type="PRINTS" id="PR00983">
    <property type="entry name" value="TRNASYNTHCYS"/>
</dbReference>
<dbReference type="PANTHER" id="PTHR10890">
    <property type="entry name" value="CYSTEINYL-TRNA SYNTHETASE"/>
    <property type="match status" value="1"/>
</dbReference>
<keyword evidence="5 13" id="KW-0436">Ligase</keyword>
<feature type="binding site" evidence="13">
    <location>
        <position position="249"/>
    </location>
    <ligand>
        <name>Zn(2+)</name>
        <dbReference type="ChEBI" id="CHEBI:29105"/>
    </ligand>
</feature>
<dbReference type="Pfam" id="PF23493">
    <property type="entry name" value="CysS_C"/>
    <property type="match status" value="1"/>
</dbReference>
<dbReference type="Gene3D" id="3.40.50.620">
    <property type="entry name" value="HUPs"/>
    <property type="match status" value="1"/>
</dbReference>
<evidence type="ECO:0000256" key="9">
    <source>
        <dbReference type="ARBA" id="ARBA00022840"/>
    </source>
</evidence>
<evidence type="ECO:0000256" key="10">
    <source>
        <dbReference type="ARBA" id="ARBA00022917"/>
    </source>
</evidence>
<keyword evidence="10 13" id="KW-0648">Protein biosynthesis</keyword>
<feature type="domain" description="Cysteinyl-tRNA synthetase class Ia DALR" evidence="14">
    <location>
        <begin position="364"/>
        <end position="428"/>
    </location>
</feature>
<dbReference type="GO" id="GO:0008270">
    <property type="term" value="F:zinc ion binding"/>
    <property type="evidence" value="ECO:0007669"/>
    <property type="project" value="UniProtKB-UniRule"/>
</dbReference>
<feature type="binding site" evidence="13">
    <location>
        <position position="220"/>
    </location>
    <ligand>
        <name>Zn(2+)</name>
        <dbReference type="ChEBI" id="CHEBI:29105"/>
    </ligand>
</feature>
<dbReference type="InterPro" id="IPR032678">
    <property type="entry name" value="tRNA-synt_1_cat_dom"/>
</dbReference>
<protein>
    <recommendedName>
        <fullName evidence="13">Cysteine--tRNA ligase</fullName>
        <ecNumber evidence="13">6.1.1.16</ecNumber>
    </recommendedName>
    <alternativeName>
        <fullName evidence="13">Cysteinyl-tRNA synthetase</fullName>
        <shortName evidence="13">CysRS</shortName>
    </alternativeName>
</protein>
<evidence type="ECO:0000256" key="5">
    <source>
        <dbReference type="ARBA" id="ARBA00022598"/>
    </source>
</evidence>
<dbReference type="HAMAP" id="MF_00041">
    <property type="entry name" value="Cys_tRNA_synth"/>
    <property type="match status" value="1"/>
</dbReference>
<keyword evidence="8 13" id="KW-0862">Zinc</keyword>
<name>A0A8D9VVB7_LIMRT</name>
<evidence type="ECO:0000256" key="7">
    <source>
        <dbReference type="ARBA" id="ARBA00022741"/>
    </source>
</evidence>
<evidence type="ECO:0000256" key="6">
    <source>
        <dbReference type="ARBA" id="ARBA00022723"/>
    </source>
</evidence>
<sequence length="478" mass="54867">MIFKERIDMLTIYNTLTRKKEEFKPLHPGVVNMYVCGPTVYNYIHIGNARSAIAFDTVRRYLEFKGYKVNYVSNFTDVDDKMIKAAAEQGITVPQLAEKYINAFMEDTAAINIEPATLHPRATENITEIIKFVQGLVEKGYAYPKDGDVYYRSRKFNHYGQLSGQSLDDLEVGASEHVSADEVNKKEDPLDFALWKAAKPGEISWDSPWGKGRPGWHIECSVMSTKYLGKTIDIHAGGQDLEFPHHENEIAQSEAETGQKFVRYWMHNGFVTIGKDNEKMSKSLHNFITVHEIIKEVDPQVLRFFMATTQYRRPIQYSQANLTDAQNNLNHIQIAFDNLTYREQDADEGDVQEVTDRLEQFHHQFITAMDDDINVQNGIATVYELVKYANVYAQQDNVSLGAIQAIKKELVELMSIFGVKLEASDNQINDEKIKQLIEERNIARKNKDFARSDEIRDNLKKQGIILEDTPQGTRYKKE</sequence>
<dbReference type="InterPro" id="IPR014729">
    <property type="entry name" value="Rossmann-like_a/b/a_fold"/>
</dbReference>
<dbReference type="GO" id="GO:0005524">
    <property type="term" value="F:ATP binding"/>
    <property type="evidence" value="ECO:0007669"/>
    <property type="project" value="UniProtKB-UniRule"/>
</dbReference>
<evidence type="ECO:0000256" key="4">
    <source>
        <dbReference type="ARBA" id="ARBA00022490"/>
    </source>
</evidence>
<evidence type="ECO:0000256" key="12">
    <source>
        <dbReference type="ARBA" id="ARBA00047398"/>
    </source>
</evidence>
<dbReference type="SUPFAM" id="SSF52374">
    <property type="entry name" value="Nucleotidylyl transferase"/>
    <property type="match status" value="1"/>
</dbReference>
<comment type="catalytic activity">
    <reaction evidence="12 13">
        <text>tRNA(Cys) + L-cysteine + ATP = L-cysteinyl-tRNA(Cys) + AMP + diphosphate</text>
        <dbReference type="Rhea" id="RHEA:17773"/>
        <dbReference type="Rhea" id="RHEA-COMP:9661"/>
        <dbReference type="Rhea" id="RHEA-COMP:9679"/>
        <dbReference type="ChEBI" id="CHEBI:30616"/>
        <dbReference type="ChEBI" id="CHEBI:33019"/>
        <dbReference type="ChEBI" id="CHEBI:35235"/>
        <dbReference type="ChEBI" id="CHEBI:78442"/>
        <dbReference type="ChEBI" id="CHEBI:78517"/>
        <dbReference type="ChEBI" id="CHEBI:456215"/>
        <dbReference type="EC" id="6.1.1.16"/>
    </reaction>
</comment>
<reference evidence="15 16" key="1">
    <citation type="submission" date="2009-01" db="EMBL/GenBank/DDBJ databases">
        <authorList>
            <person name="Qin X."/>
            <person name="Bachman B."/>
            <person name="Battles P."/>
            <person name="Bell A."/>
            <person name="Bess C."/>
            <person name="Bickham C."/>
            <person name="Chaboub L."/>
            <person name="Chen D."/>
            <person name="Coyle M."/>
            <person name="Deiros D.R."/>
            <person name="Dinh H."/>
            <person name="Forbes L."/>
            <person name="Fowler G."/>
            <person name="Francisco L."/>
            <person name="Fu Q."/>
            <person name="Gubbala S."/>
            <person name="Hale W."/>
            <person name="Han Y."/>
            <person name="Hemphill L."/>
            <person name="Highlander S.K."/>
            <person name="Hirani K."/>
            <person name="Hogues M."/>
            <person name="Jackson L."/>
            <person name="Jakkamsetti A."/>
            <person name="Javaid M."/>
            <person name="Jiang H."/>
            <person name="Korchina V."/>
            <person name="Kovar C."/>
            <person name="Lara F."/>
            <person name="Lee S."/>
            <person name="Mata R."/>
            <person name="Mathew T."/>
            <person name="Moen C."/>
            <person name="Morales K."/>
            <person name="Munidasa M."/>
            <person name="Nazareth L."/>
            <person name="Ngo R."/>
            <person name="Nguyen L."/>
            <person name="Okwuonu G."/>
            <person name="Ongeri F."/>
            <person name="Patil S."/>
            <person name="Petrosino J."/>
            <person name="Pham C."/>
            <person name="Pham P."/>
            <person name="Pu L.-L."/>
            <person name="Puazo M."/>
            <person name="Raj R."/>
            <person name="Reid J."/>
            <person name="Rouhana J."/>
            <person name="Saada N."/>
            <person name="Shang Y."/>
            <person name="Simmons D."/>
            <person name="Thornton R."/>
            <person name="Warren J."/>
            <person name="Weissenberger G."/>
            <person name="Zhang J."/>
            <person name="Zhang L."/>
            <person name="Zhou C."/>
            <person name="Zhu D."/>
            <person name="Muzny D."/>
            <person name="Worley K."/>
            <person name="Gibbs R."/>
        </authorList>
    </citation>
    <scope>NUCLEOTIDE SEQUENCE [LARGE SCALE GENOMIC DNA]</scope>
    <source>
        <strain evidence="15 16">CF48-3A</strain>
    </source>
</reference>
<dbReference type="InterPro" id="IPR009080">
    <property type="entry name" value="tRNAsynth_Ia_anticodon-bd"/>
</dbReference>
<keyword evidence="6 13" id="KW-0479">Metal-binding</keyword>
<dbReference type="Gene3D" id="1.20.120.1910">
    <property type="entry name" value="Cysteine-tRNA ligase, C-terminal anti-codon recognition domain"/>
    <property type="match status" value="1"/>
</dbReference>
<accession>A0A8D9VVB7</accession>
<dbReference type="InterPro" id="IPR056411">
    <property type="entry name" value="CysS_C"/>
</dbReference>
<proteinExistence type="inferred from homology"/>
<evidence type="ECO:0000313" key="15">
    <source>
        <dbReference type="EMBL" id="EEI64900.1"/>
    </source>
</evidence>
<comment type="cofactor">
    <cofactor evidence="13">
        <name>Zn(2+)</name>
        <dbReference type="ChEBI" id="CHEBI:29105"/>
    </cofactor>
    <text evidence="13">Binds 1 zinc ion per subunit.</text>
</comment>
<dbReference type="GO" id="GO:0004817">
    <property type="term" value="F:cysteine-tRNA ligase activity"/>
    <property type="evidence" value="ECO:0007669"/>
    <property type="project" value="UniProtKB-UniRule"/>
</dbReference>
<dbReference type="InterPro" id="IPR015803">
    <property type="entry name" value="Cys-tRNA-ligase"/>
</dbReference>
<dbReference type="PANTHER" id="PTHR10890:SF3">
    <property type="entry name" value="CYSTEINE--TRNA LIGASE, CYTOPLASMIC"/>
    <property type="match status" value="1"/>
</dbReference>
<dbReference type="FunFam" id="3.40.50.620:FF:000009">
    <property type="entry name" value="Cysteine--tRNA ligase"/>
    <property type="match status" value="1"/>
</dbReference>
<comment type="subcellular location">
    <subcellularLocation>
        <location evidence="1 13">Cytoplasm</location>
    </subcellularLocation>
</comment>
<evidence type="ECO:0000259" key="14">
    <source>
        <dbReference type="SMART" id="SM00840"/>
    </source>
</evidence>
<dbReference type="AlphaFoldDB" id="A0A8D9VVB7"/>
<evidence type="ECO:0000313" key="16">
    <source>
        <dbReference type="Proteomes" id="UP000003419"/>
    </source>
</evidence>
<dbReference type="InterPro" id="IPR015273">
    <property type="entry name" value="Cys-tRNA-synt_Ia_DALR"/>
</dbReference>
<feature type="short sequence motif" description="'KMSKS' region" evidence="13">
    <location>
        <begin position="279"/>
        <end position="283"/>
    </location>
</feature>
<organism evidence="15 16">
    <name type="scientific">Limosilactobacillus reuteri CF48-3A</name>
    <dbReference type="NCBI Taxonomy" id="525341"/>
    <lineage>
        <taxon>Bacteria</taxon>
        <taxon>Bacillati</taxon>
        <taxon>Bacillota</taxon>
        <taxon>Bacilli</taxon>
        <taxon>Lactobacillales</taxon>
        <taxon>Lactobacillaceae</taxon>
        <taxon>Limosilactobacillus</taxon>
    </lineage>
</organism>
<comment type="similarity">
    <text evidence="2 13">Belongs to the class-I aminoacyl-tRNA synthetase family.</text>
</comment>
<dbReference type="Pfam" id="PF09190">
    <property type="entry name" value="DALR_2"/>
    <property type="match status" value="1"/>
</dbReference>
<keyword evidence="11 13" id="KW-0030">Aminoacyl-tRNA synthetase</keyword>
<evidence type="ECO:0000256" key="11">
    <source>
        <dbReference type="ARBA" id="ARBA00023146"/>
    </source>
</evidence>
<feature type="binding site" evidence="13">
    <location>
        <position position="282"/>
    </location>
    <ligand>
        <name>ATP</name>
        <dbReference type="ChEBI" id="CHEBI:30616"/>
    </ligand>
</feature>